<feature type="transmembrane region" description="Helical" evidence="1">
    <location>
        <begin position="43"/>
        <end position="65"/>
    </location>
</feature>
<feature type="transmembrane region" description="Helical" evidence="1">
    <location>
        <begin position="15"/>
        <end position="37"/>
    </location>
</feature>
<keyword evidence="1" id="KW-1133">Transmembrane helix</keyword>
<dbReference type="Proteomes" id="UP001321477">
    <property type="component" value="Chromosome"/>
</dbReference>
<protein>
    <recommendedName>
        <fullName evidence="4">DUF4190 domain-containing protein</fullName>
    </recommendedName>
</protein>
<proteinExistence type="predicted"/>
<reference evidence="3" key="1">
    <citation type="journal article" date="2019" name="Int. J. Syst. Evol. Microbiol.">
        <title>The Global Catalogue of Microorganisms (GCM) 10K type strain sequencing project: providing services to taxonomists for standard genome sequencing and annotation.</title>
        <authorList>
            <consortium name="The Broad Institute Genomics Platform"/>
            <consortium name="The Broad Institute Genome Sequencing Center for Infectious Disease"/>
            <person name="Wu L."/>
            <person name="Ma J."/>
        </authorList>
    </citation>
    <scope>NUCLEOTIDE SEQUENCE [LARGE SCALE GENOMIC DNA]</scope>
    <source>
        <strain evidence="3">NBRC 109019</strain>
    </source>
</reference>
<keyword evidence="1" id="KW-0812">Transmembrane</keyword>
<evidence type="ECO:0000313" key="3">
    <source>
        <dbReference type="Proteomes" id="UP001321477"/>
    </source>
</evidence>
<keyword evidence="1" id="KW-0472">Membrane</keyword>
<accession>A0ABM8H2K9</accession>
<evidence type="ECO:0000256" key="1">
    <source>
        <dbReference type="SAM" id="Phobius"/>
    </source>
</evidence>
<sequence>MADSEVAQAKASRSIMWLGIVLGLAPVWLFAIAAFAGPGPASAVLTFAVPVLAATAGTVWAWVRLRRAGATGRARTVAIVGIVAGLLGYAAWGYLVSLGIRFGDGPL</sequence>
<evidence type="ECO:0008006" key="4">
    <source>
        <dbReference type="Google" id="ProtNLM"/>
    </source>
</evidence>
<keyword evidence="3" id="KW-1185">Reference proteome</keyword>
<gene>
    <name evidence="2" type="ORF">GCM10025870_20980</name>
</gene>
<name>A0ABM8H2K9_9MICO</name>
<organism evidence="2 3">
    <name type="scientific">Agromyces marinus</name>
    <dbReference type="NCBI Taxonomy" id="1389020"/>
    <lineage>
        <taxon>Bacteria</taxon>
        <taxon>Bacillati</taxon>
        <taxon>Actinomycetota</taxon>
        <taxon>Actinomycetes</taxon>
        <taxon>Micrococcales</taxon>
        <taxon>Microbacteriaceae</taxon>
        <taxon>Agromyces</taxon>
    </lineage>
</organism>
<dbReference type="EMBL" id="AP027734">
    <property type="protein sequence ID" value="BDZ55025.1"/>
    <property type="molecule type" value="Genomic_DNA"/>
</dbReference>
<feature type="transmembrane region" description="Helical" evidence="1">
    <location>
        <begin position="77"/>
        <end position="100"/>
    </location>
</feature>
<dbReference type="RefSeq" id="WP_234660133.1">
    <property type="nucleotide sequence ID" value="NZ_AP027734.1"/>
</dbReference>
<evidence type="ECO:0000313" key="2">
    <source>
        <dbReference type="EMBL" id="BDZ55025.1"/>
    </source>
</evidence>